<dbReference type="PANTHER" id="PTHR48040:SF60">
    <property type="entry name" value="ABC TRANSPORTER DOMAIN-CONTAINING PROTEIN"/>
    <property type="match status" value="1"/>
</dbReference>
<dbReference type="InterPro" id="IPR029481">
    <property type="entry name" value="ABC_trans_N"/>
</dbReference>
<gene>
    <name evidence="2" type="ORF">TCM_022497</name>
</gene>
<dbReference type="AlphaFoldDB" id="A0A061ET25"/>
<dbReference type="eggNOG" id="KOG0065">
    <property type="taxonomic scope" value="Eukaryota"/>
</dbReference>
<name>A0A061ET25_THECC</name>
<dbReference type="PANTHER" id="PTHR48040">
    <property type="entry name" value="PLEIOTROPIC DRUG RESISTANCE PROTEIN 1-LIKE ISOFORM X1"/>
    <property type="match status" value="1"/>
</dbReference>
<feature type="domain" description="Pleiotropic ABC efflux transporter N-terminal" evidence="1">
    <location>
        <begin position="162"/>
        <end position="205"/>
    </location>
</feature>
<dbReference type="Pfam" id="PF14510">
    <property type="entry name" value="ABC_trans_N"/>
    <property type="match status" value="1"/>
</dbReference>
<sequence>MRDWLIWTGEEGEDPTGFRYVQGKTVSARGRREQDGPRLDHDQCFIRSRLQTICGSIVVVAGREHRRDGSLQVKSPLHQVVDEDLNLLLEYVQLVPHTQNMCNWSLTLKGTSSSSEAASFPFSTLGSLEVLDSGRVVHVDVDVIKLGMQDKKQLMDSLLKVAEEDNENFLRRLSDRTDRVGIEIPMIEVRFKHLAVEGDVYVGSRAFNSYST</sequence>
<dbReference type="Proteomes" id="UP000026915">
    <property type="component" value="Chromosome 5"/>
</dbReference>
<dbReference type="Gramene" id="EOY08160">
    <property type="protein sequence ID" value="EOY08160"/>
    <property type="gene ID" value="TCM_022497"/>
</dbReference>
<dbReference type="STRING" id="3641.A0A061ET25"/>
<accession>A0A061ET25</accession>
<dbReference type="EMBL" id="CM001883">
    <property type="protein sequence ID" value="EOY08160.1"/>
    <property type="molecule type" value="Genomic_DNA"/>
</dbReference>
<evidence type="ECO:0000313" key="3">
    <source>
        <dbReference type="Proteomes" id="UP000026915"/>
    </source>
</evidence>
<dbReference type="InParanoid" id="A0A061ET25"/>
<organism evidence="2 3">
    <name type="scientific">Theobroma cacao</name>
    <name type="common">Cacao</name>
    <name type="synonym">Cocoa</name>
    <dbReference type="NCBI Taxonomy" id="3641"/>
    <lineage>
        <taxon>Eukaryota</taxon>
        <taxon>Viridiplantae</taxon>
        <taxon>Streptophyta</taxon>
        <taxon>Embryophyta</taxon>
        <taxon>Tracheophyta</taxon>
        <taxon>Spermatophyta</taxon>
        <taxon>Magnoliopsida</taxon>
        <taxon>eudicotyledons</taxon>
        <taxon>Gunneridae</taxon>
        <taxon>Pentapetalae</taxon>
        <taxon>rosids</taxon>
        <taxon>malvids</taxon>
        <taxon>Malvales</taxon>
        <taxon>Malvaceae</taxon>
        <taxon>Byttnerioideae</taxon>
        <taxon>Theobroma</taxon>
    </lineage>
</organism>
<dbReference type="HOGENOM" id="CLU_1301618_0_0_1"/>
<keyword evidence="3" id="KW-1185">Reference proteome</keyword>
<evidence type="ECO:0000259" key="1">
    <source>
        <dbReference type="Pfam" id="PF14510"/>
    </source>
</evidence>
<reference evidence="2 3" key="1">
    <citation type="journal article" date="2013" name="Genome Biol.">
        <title>The genome sequence of the most widely cultivated cacao type and its use to identify candidate genes regulating pod color.</title>
        <authorList>
            <person name="Motamayor J.C."/>
            <person name="Mockaitis K."/>
            <person name="Schmutz J."/>
            <person name="Haiminen N."/>
            <person name="Iii D.L."/>
            <person name="Cornejo O."/>
            <person name="Findley S.D."/>
            <person name="Zheng P."/>
            <person name="Utro F."/>
            <person name="Royaert S."/>
            <person name="Saski C."/>
            <person name="Jenkins J."/>
            <person name="Podicheti R."/>
            <person name="Zhao M."/>
            <person name="Scheffler B.E."/>
            <person name="Stack J.C."/>
            <person name="Feltus F.A."/>
            <person name="Mustiga G.M."/>
            <person name="Amores F."/>
            <person name="Phillips W."/>
            <person name="Marelli J.P."/>
            <person name="May G.D."/>
            <person name="Shapiro H."/>
            <person name="Ma J."/>
            <person name="Bustamante C.D."/>
            <person name="Schnell R.J."/>
            <person name="Main D."/>
            <person name="Gilbert D."/>
            <person name="Parida L."/>
            <person name="Kuhn D.N."/>
        </authorList>
    </citation>
    <scope>NUCLEOTIDE SEQUENCE [LARGE SCALE GENOMIC DNA]</scope>
    <source>
        <strain evidence="3">cv. Matina 1-6</strain>
    </source>
</reference>
<protein>
    <recommendedName>
        <fullName evidence="1">Pleiotropic ABC efflux transporter N-terminal domain-containing protein</fullName>
    </recommendedName>
</protein>
<proteinExistence type="predicted"/>
<evidence type="ECO:0000313" key="2">
    <source>
        <dbReference type="EMBL" id="EOY08160.1"/>
    </source>
</evidence>